<feature type="domain" description="Glyoxalase/fosfomycin resistance/dioxygenase" evidence="1">
    <location>
        <begin position="13"/>
        <end position="142"/>
    </location>
</feature>
<comment type="caution">
    <text evidence="2">The sequence shown here is derived from an EMBL/GenBank/DDBJ whole genome shotgun (WGS) entry which is preliminary data.</text>
</comment>
<keyword evidence="3" id="KW-1185">Reference proteome</keyword>
<dbReference type="Gene3D" id="3.10.180.10">
    <property type="entry name" value="2,3-Dihydroxybiphenyl 1,2-Dioxygenase, domain 1"/>
    <property type="match status" value="1"/>
</dbReference>
<dbReference type="InterPro" id="IPR029068">
    <property type="entry name" value="Glyas_Bleomycin-R_OHBP_Dase"/>
</dbReference>
<dbReference type="Pfam" id="PF00903">
    <property type="entry name" value="Glyoxalase"/>
    <property type="match status" value="1"/>
</dbReference>
<evidence type="ECO:0000313" key="2">
    <source>
        <dbReference type="EMBL" id="KKK33374.1"/>
    </source>
</evidence>
<proteinExistence type="predicted"/>
<sequence length="145" mass="16399">MFNAVQYFNYSNALEALEFYERNFGAEVTGKVMADNDMFKGSLEQMGMNEAEASTFVMNAEFEIFDQKFMASSTWKQKEIDNEGASVCFVFDGKDTEAVHKAKTFYDQAVEAGCRVDMELGPTEWTELFASITDPYGVSWMLSAE</sequence>
<dbReference type="SUPFAM" id="SSF54593">
    <property type="entry name" value="Glyoxalase/Bleomycin resistance protein/Dihydroxybiphenyl dioxygenase"/>
    <property type="match status" value="1"/>
</dbReference>
<name>A0A0M2SF78_9STAP</name>
<accession>A0A0M2SF78</accession>
<protein>
    <recommendedName>
        <fullName evidence="1">Glyoxalase/fosfomycin resistance/dioxygenase domain-containing protein</fullName>
    </recommendedName>
</protein>
<dbReference type="AlphaFoldDB" id="A0A0M2SF78"/>
<dbReference type="PANTHER" id="PTHR33990">
    <property type="entry name" value="PROTEIN YJDN-RELATED"/>
    <property type="match status" value="1"/>
</dbReference>
<organism evidence="2 3">
    <name type="scientific">Salinicoccus sediminis</name>
    <dbReference type="NCBI Taxonomy" id="1432562"/>
    <lineage>
        <taxon>Bacteria</taxon>
        <taxon>Bacillati</taxon>
        <taxon>Bacillota</taxon>
        <taxon>Bacilli</taxon>
        <taxon>Bacillales</taxon>
        <taxon>Staphylococcaceae</taxon>
        <taxon>Salinicoccus</taxon>
    </lineage>
</organism>
<dbReference type="RefSeq" id="WP_046517424.1">
    <property type="nucleotide sequence ID" value="NZ_LAYZ01000025.1"/>
</dbReference>
<dbReference type="OrthoDB" id="9795306at2"/>
<evidence type="ECO:0000313" key="3">
    <source>
        <dbReference type="Proteomes" id="UP000034287"/>
    </source>
</evidence>
<dbReference type="Proteomes" id="UP000034287">
    <property type="component" value="Unassembled WGS sequence"/>
</dbReference>
<dbReference type="InterPro" id="IPR004360">
    <property type="entry name" value="Glyas_Fos-R_dOase_dom"/>
</dbReference>
<dbReference type="STRING" id="1432562.WN59_11505"/>
<reference evidence="2 3" key="1">
    <citation type="submission" date="2015-04" db="EMBL/GenBank/DDBJ databases">
        <title>Taxonomic description and genome sequence of Salinicoccus sediminis sp. nov., a novel hyper halotolerant bacterium isolated from marine sediment.</title>
        <authorList>
            <person name="Mathan Kumar R."/>
            <person name="Kaur G."/>
            <person name="Kumar N."/>
            <person name="Kumar A."/>
            <person name="Singh N.K."/>
            <person name="Kaur N."/>
            <person name="Mayilraj S."/>
        </authorList>
    </citation>
    <scope>NUCLEOTIDE SEQUENCE [LARGE SCALE GENOMIC DNA]</scope>
    <source>
        <strain evidence="2 3">SV-16</strain>
    </source>
</reference>
<dbReference type="EMBL" id="LAYZ01000025">
    <property type="protein sequence ID" value="KKK33374.1"/>
    <property type="molecule type" value="Genomic_DNA"/>
</dbReference>
<dbReference type="PATRIC" id="fig|1432562.3.peg.2294"/>
<evidence type="ECO:0000259" key="1">
    <source>
        <dbReference type="Pfam" id="PF00903"/>
    </source>
</evidence>
<dbReference type="PANTHER" id="PTHR33990:SF1">
    <property type="entry name" value="PROTEIN YJDN"/>
    <property type="match status" value="1"/>
</dbReference>
<gene>
    <name evidence="2" type="ORF">WN59_11505</name>
</gene>